<dbReference type="PANTHER" id="PTHR10093">
    <property type="entry name" value="IRON-SULFUR CLUSTER ASSEMBLY ENZYME NIFU HOMOLOG"/>
    <property type="match status" value="1"/>
</dbReference>
<dbReference type="GO" id="GO:0005506">
    <property type="term" value="F:iron ion binding"/>
    <property type="evidence" value="ECO:0007669"/>
    <property type="project" value="InterPro"/>
</dbReference>
<dbReference type="InterPro" id="IPR002871">
    <property type="entry name" value="NIF_FeS_clus_asmbl_NifU_N"/>
</dbReference>
<gene>
    <name evidence="2" type="ORF">AUJ59_01370</name>
</gene>
<organism evidence="2 3">
    <name type="scientific">Candidatus Beckwithbacteria bacterium CG1_02_47_37</name>
    <dbReference type="NCBI Taxonomy" id="1805034"/>
    <lineage>
        <taxon>Bacteria</taxon>
        <taxon>Candidatus Beckwithiibacteriota</taxon>
    </lineage>
</organism>
<reference evidence="2 3" key="1">
    <citation type="journal article" date="2016" name="Environ. Microbiol.">
        <title>Genomic resolution of a cold subsurface aquifer community provides metabolic insights for novel microbes adapted to high CO concentrations.</title>
        <authorList>
            <person name="Probst A.J."/>
            <person name="Castelle C.J."/>
            <person name="Singh A."/>
            <person name="Brown C.T."/>
            <person name="Anantharaman K."/>
            <person name="Sharon I."/>
            <person name="Hug L.A."/>
            <person name="Burstein D."/>
            <person name="Emerson J.B."/>
            <person name="Thomas B.C."/>
            <person name="Banfield J.F."/>
        </authorList>
    </citation>
    <scope>NUCLEOTIDE SEQUENCE [LARGE SCALE GENOMIC DNA]</scope>
    <source>
        <strain evidence="2">CG1_02_47_37</strain>
    </source>
</reference>
<protein>
    <submittedName>
        <fullName evidence="2">SUF system NifU family Fe-S cluster assembly protein</fullName>
    </submittedName>
</protein>
<evidence type="ECO:0000313" key="3">
    <source>
        <dbReference type="Proteomes" id="UP000183144"/>
    </source>
</evidence>
<comment type="caution">
    <text evidence="2">The sequence shown here is derived from an EMBL/GenBank/DDBJ whole genome shotgun (WGS) entry which is preliminary data.</text>
</comment>
<name>A0A1J4RU93_9BACT</name>
<dbReference type="NCBIfam" id="TIGR01994">
    <property type="entry name" value="SUF_scaf_2"/>
    <property type="match status" value="1"/>
</dbReference>
<proteinExistence type="predicted"/>
<dbReference type="STRING" id="1805034.AUJ59_01370"/>
<evidence type="ECO:0000259" key="1">
    <source>
        <dbReference type="Pfam" id="PF01592"/>
    </source>
</evidence>
<dbReference type="AlphaFoldDB" id="A0A1J4RU93"/>
<dbReference type="GO" id="GO:0051536">
    <property type="term" value="F:iron-sulfur cluster binding"/>
    <property type="evidence" value="ECO:0007669"/>
    <property type="project" value="InterPro"/>
</dbReference>
<dbReference type="Pfam" id="PF01592">
    <property type="entry name" value="NifU_N"/>
    <property type="match status" value="1"/>
</dbReference>
<dbReference type="SUPFAM" id="SSF82649">
    <property type="entry name" value="SufE/NifU"/>
    <property type="match status" value="1"/>
</dbReference>
<evidence type="ECO:0000313" key="2">
    <source>
        <dbReference type="EMBL" id="OIN89525.1"/>
    </source>
</evidence>
<sequence length="122" mass="13662">MMDLYREEILDHYKHPRNFGDLTDFELKDSDRNSSCGDSLEMGVKIKNGKITDVKFTGIGCAISLASASMLTEMLMGKTLVQADKINDQAMLKRLGIPISITRQKCALLGVAIWQKLKLKLK</sequence>
<dbReference type="CDD" id="cd06664">
    <property type="entry name" value="IscU_like"/>
    <property type="match status" value="1"/>
</dbReference>
<feature type="domain" description="NIF system FeS cluster assembly NifU N-terminal" evidence="1">
    <location>
        <begin position="5"/>
        <end position="110"/>
    </location>
</feature>
<dbReference type="Proteomes" id="UP000183144">
    <property type="component" value="Unassembled WGS sequence"/>
</dbReference>
<dbReference type="GO" id="GO:0016226">
    <property type="term" value="P:iron-sulfur cluster assembly"/>
    <property type="evidence" value="ECO:0007669"/>
    <property type="project" value="InterPro"/>
</dbReference>
<accession>A0A1J4RU93</accession>
<dbReference type="EMBL" id="MNUI01000026">
    <property type="protein sequence ID" value="OIN89525.1"/>
    <property type="molecule type" value="Genomic_DNA"/>
</dbReference>
<dbReference type="Gene3D" id="3.90.1010.10">
    <property type="match status" value="1"/>
</dbReference>